<dbReference type="EMBL" id="JF970224">
    <property type="protein sequence ID" value="AEI70330.1"/>
    <property type="molecule type" value="mRNA"/>
</dbReference>
<sequence length="1056" mass="120713">MPAKPQVDGHTLVDAFCCANIFTETGALKPRSDKVWMDISNQLKGAISAKTLNFYARINRNNMITVVKERCGIQQLDTSANLTLNSTFPDDDPEFQITEASKNGPLPILYLNLELDLELWRSIAPKKDQKTEKLQPNWTDTMAKLIYKKVPLLCAFNFRKAKLSDKVDNIWLRIEGYCNDCSSILKGHCLVKPDEQCGIMISVSVPDTRGIPHNKKRRCTGSRRLEIGNELILKKAALWRKEATDNMNDDDPEPSYIPNLPTLRKLREEATNRHLGITKDRDPVSSLYLKKYEGELAGCILDIGLDEFFCIYCTGTQVKTYASRIKTIRKISIDATGSVVLPIQKPNGDSSYVFLYQIVMEGDDSIFPVFQMLSAKHDTASIQFWLSRFISKSGHFPLEVVSDFSLALLNGISLSFNECRIATYIKKCFHSLLMEERTDLPPCYIRLDIAHLIKMICRKNVFKSKLPNLKDFYTRCIGLATTCETKDSFAELIKSVLIVALSQSSGEDEKGDILSSYRNEKYLLARIATFTAPDHKETIEDNCIPEDQEEIDEDVTDFISNIKIAAEEEALNCNSVNCRPNPYFLPELMPPLIKLCKYFVLWTNVMKEKFCSKYDVGSSALVEAYFKDLKNTDMSIFHRPVRADKFVVQHIRCIEAVCKLERAAMKRKTVKTPSFIKENAPKKMCSKETKGFLEEILEESEVEYLLQEENWKVKNKTIKPTEGNDAEDNDTDDENKEMDLSEQPKEKPRGKYLKKCPNVELLYNRPHRRKQDEILHNGGSMGPVWIGKQLLQFKNTCPFDSLVEILSTAYIDNFYYKSLLDDFYTDNLTIELVKKYAVEGVSSSLYCDRGLVLKSFFDEKHQIIKCDANIGSFIEKALNGVPSASSHRTHIKNNHDCRNQKYIHHRLEVIDVEKVGHLDVQEVVIPFIDEFFARTDGECKICGGQQILERQPGPHVILDIEFAMDAFHQIHHNGLPGTTTLLQVPEEILIQEKKYILSGAIEYVPAMGGEIGHYIAYCRRVIGSWEVHNDMCRQWKKFSALNTKMTLHILIYTRKN</sequence>
<proteinExistence type="evidence at transcript level"/>
<gene>
    <name evidence="2" type="primary">NOF</name>
</gene>
<accession>F8UZB2</accession>
<protein>
    <submittedName>
        <fullName evidence="2">FB-NOF transposable element protein</fullName>
    </submittedName>
</protein>
<feature type="region of interest" description="Disordered" evidence="1">
    <location>
        <begin position="716"/>
        <end position="749"/>
    </location>
</feature>
<evidence type="ECO:0000256" key="1">
    <source>
        <dbReference type="SAM" id="MobiDB-lite"/>
    </source>
</evidence>
<dbReference type="AlphaFoldDB" id="F8UZB2"/>
<feature type="compositionally biased region" description="Basic and acidic residues" evidence="1">
    <location>
        <begin position="737"/>
        <end position="749"/>
    </location>
</feature>
<name>F8UZB2_DROME</name>
<feature type="compositionally biased region" description="Acidic residues" evidence="1">
    <location>
        <begin position="724"/>
        <end position="736"/>
    </location>
</feature>
<evidence type="ECO:0000313" key="2">
    <source>
        <dbReference type="EMBL" id="AEI70330.1"/>
    </source>
</evidence>
<reference evidence="2" key="1">
    <citation type="journal article" date="2013" name="Gene">
        <title>FB-NOF is a non-autonomous transposable element, expressed in Drosophila melanogaster and present only in the melanogaster group.</title>
        <authorList>
            <person name="Badal M."/>
            <person name="Xamena N."/>
            <person name="Cabre O."/>
        </authorList>
    </citation>
    <scope>NUCLEOTIDE SEQUENCE</scope>
    <source>
        <strain evidence="2">M115</strain>
    </source>
</reference>
<organism evidence="2">
    <name type="scientific">Drosophila melanogaster</name>
    <name type="common">Fruit fly</name>
    <dbReference type="NCBI Taxonomy" id="7227"/>
    <lineage>
        <taxon>Eukaryota</taxon>
        <taxon>Metazoa</taxon>
        <taxon>Ecdysozoa</taxon>
        <taxon>Arthropoda</taxon>
        <taxon>Hexapoda</taxon>
        <taxon>Insecta</taxon>
        <taxon>Pterygota</taxon>
        <taxon>Neoptera</taxon>
        <taxon>Endopterygota</taxon>
        <taxon>Diptera</taxon>
        <taxon>Brachycera</taxon>
        <taxon>Muscomorpha</taxon>
        <taxon>Ephydroidea</taxon>
        <taxon>Drosophilidae</taxon>
        <taxon>Drosophila</taxon>
        <taxon>Sophophora</taxon>
    </lineage>
</organism>